<dbReference type="NCBIfam" id="TIGR00756">
    <property type="entry name" value="PPR"/>
    <property type="match status" value="2"/>
</dbReference>
<evidence type="ECO:0000256" key="3">
    <source>
        <dbReference type="PROSITE-ProRule" id="PRU00708"/>
    </source>
</evidence>
<reference evidence="4" key="1">
    <citation type="journal article" date="2019" name="Toxins">
        <title>Detection of Abrin-Like and Prepropulchellin-Like Toxin Genes and Transcripts Using Whole Genome Sequencing and Full-Length Transcript Sequencing of Abrus precatorius.</title>
        <authorList>
            <person name="Hovde B.T."/>
            <person name="Daligault H.E."/>
            <person name="Hanschen E.R."/>
            <person name="Kunde Y.A."/>
            <person name="Johnson M.B."/>
            <person name="Starkenburg S.R."/>
            <person name="Johnson S.L."/>
        </authorList>
    </citation>
    <scope>NUCLEOTIDE SEQUENCE [LARGE SCALE GENOMIC DNA]</scope>
</reference>
<dbReference type="RefSeq" id="XP_027342723.1">
    <property type="nucleotide sequence ID" value="XM_027486922.1"/>
</dbReference>
<proteinExistence type="inferred from homology"/>
<dbReference type="KEGG" id="aprc:113855326"/>
<protein>
    <submittedName>
        <fullName evidence="5">Pentatricopeptide repeat-containing protein At2g20710, mitochondrial-like isoform X1</fullName>
    </submittedName>
</protein>
<feature type="repeat" description="PPR" evidence="3">
    <location>
        <begin position="337"/>
        <end position="371"/>
    </location>
</feature>
<dbReference type="AlphaFoldDB" id="A0A8B8KHK6"/>
<gene>
    <name evidence="5" type="primary">LOC113855326</name>
</gene>
<dbReference type="Pfam" id="PF01535">
    <property type="entry name" value="PPR"/>
    <property type="match status" value="3"/>
</dbReference>
<sequence>MMIGTRCKVVKMFGSVAVYSTSTESAVSVENRVLRILDPHTPMAPILNQWIEEGKDVTGPELKCIITRLSRFRRFTHALQVSEWMSNERNYEMTPGDIAKRISLISKVRGLEQAESFVKGVPVAKIGFKVYAALLKCYADHKSLEEAEAVMKIVKELHPMHLVGCYNLMLKLYAQMGKYDKLDRLMQEMKAKDICNAPTFTIRLNAYVAAADIKGMEKLLMQMEADPVATVDWCTYTTAANGYLKIHNFEKVTAMLKKSEHLSRGKTVRQACESLLCMYAAIGNKDEVYRLWSRMKSFKYSYNSSYLSVLSSLVKLDDIDGAEKILDEWESKHTHYDARIPNLMINVYCKCGQLDKAEAYIRRLLDSGKKLDGRAWDCLASGYRTDNDMEKAVQTMKKAVLSNRPRWRPNPFTLVACIEYQKGKGDLELALEILDLCKENGHISVTSYDRLVSYIRSEMPDTKPLDLIKEDYQMDGNPQLVREKWFNVIDG</sequence>
<evidence type="ECO:0000256" key="1">
    <source>
        <dbReference type="ARBA" id="ARBA00007626"/>
    </source>
</evidence>
<dbReference type="GO" id="GO:0003729">
    <property type="term" value="F:mRNA binding"/>
    <property type="evidence" value="ECO:0007669"/>
    <property type="project" value="UniProtKB-ARBA"/>
</dbReference>
<evidence type="ECO:0000313" key="4">
    <source>
        <dbReference type="Proteomes" id="UP000694853"/>
    </source>
</evidence>
<keyword evidence="2" id="KW-0677">Repeat</keyword>
<comment type="similarity">
    <text evidence="1">Belongs to the PPR family. P subfamily.</text>
</comment>
<organism evidence="4 5">
    <name type="scientific">Abrus precatorius</name>
    <name type="common">Indian licorice</name>
    <name type="synonym">Glycine abrus</name>
    <dbReference type="NCBI Taxonomy" id="3816"/>
    <lineage>
        <taxon>Eukaryota</taxon>
        <taxon>Viridiplantae</taxon>
        <taxon>Streptophyta</taxon>
        <taxon>Embryophyta</taxon>
        <taxon>Tracheophyta</taxon>
        <taxon>Spermatophyta</taxon>
        <taxon>Magnoliopsida</taxon>
        <taxon>eudicotyledons</taxon>
        <taxon>Gunneridae</taxon>
        <taxon>Pentapetalae</taxon>
        <taxon>rosids</taxon>
        <taxon>fabids</taxon>
        <taxon>Fabales</taxon>
        <taxon>Fabaceae</taxon>
        <taxon>Papilionoideae</taxon>
        <taxon>50 kb inversion clade</taxon>
        <taxon>NPAAA clade</taxon>
        <taxon>indigoferoid/millettioid clade</taxon>
        <taxon>Abreae</taxon>
        <taxon>Abrus</taxon>
    </lineage>
</organism>
<dbReference type="GO" id="GO:0005739">
    <property type="term" value="C:mitochondrion"/>
    <property type="evidence" value="ECO:0007669"/>
    <property type="project" value="TreeGrafter"/>
</dbReference>
<accession>A0A8B8KHK6</accession>
<name>A0A8B8KHK6_ABRPR</name>
<evidence type="ECO:0000256" key="2">
    <source>
        <dbReference type="ARBA" id="ARBA00022737"/>
    </source>
</evidence>
<dbReference type="PROSITE" id="PS51375">
    <property type="entry name" value="PPR"/>
    <property type="match status" value="1"/>
</dbReference>
<dbReference type="SUPFAM" id="SSF48452">
    <property type="entry name" value="TPR-like"/>
    <property type="match status" value="1"/>
</dbReference>
<dbReference type="InterPro" id="IPR002885">
    <property type="entry name" value="PPR_rpt"/>
</dbReference>
<dbReference type="PANTHER" id="PTHR45717">
    <property type="entry name" value="OS12G0527900 PROTEIN"/>
    <property type="match status" value="1"/>
</dbReference>
<dbReference type="Proteomes" id="UP000694853">
    <property type="component" value="Unplaced"/>
</dbReference>
<dbReference type="OrthoDB" id="1890565at2759"/>
<dbReference type="PANTHER" id="PTHR45717:SF10">
    <property type="entry name" value="OS10G0501000 PROTEIN"/>
    <property type="match status" value="1"/>
</dbReference>
<evidence type="ECO:0000313" key="5">
    <source>
        <dbReference type="RefSeq" id="XP_027342723.1"/>
    </source>
</evidence>
<dbReference type="GeneID" id="113855326"/>
<reference evidence="5" key="2">
    <citation type="submission" date="2025-08" db="UniProtKB">
        <authorList>
            <consortium name="RefSeq"/>
        </authorList>
    </citation>
    <scope>IDENTIFICATION</scope>
    <source>
        <tissue evidence="5">Young leaves</tissue>
    </source>
</reference>
<dbReference type="InterPro" id="IPR011990">
    <property type="entry name" value="TPR-like_helical_dom_sf"/>
</dbReference>
<keyword evidence="4" id="KW-1185">Reference proteome</keyword>
<dbReference type="Gene3D" id="1.25.40.10">
    <property type="entry name" value="Tetratricopeptide repeat domain"/>
    <property type="match status" value="2"/>
</dbReference>